<dbReference type="Gene3D" id="3.20.20.70">
    <property type="entry name" value="Aldolase class I"/>
    <property type="match status" value="1"/>
</dbReference>
<gene>
    <name evidence="10" type="primary">trpF</name>
    <name evidence="12" type="ORF">GJ698_27280</name>
</gene>
<dbReference type="NCBIfam" id="NF002299">
    <property type="entry name" value="PRK01222.1-6"/>
    <property type="match status" value="1"/>
</dbReference>
<organism evidence="12 13">
    <name type="scientific">Duganella aquatilis</name>
    <dbReference type="NCBI Taxonomy" id="2666082"/>
    <lineage>
        <taxon>Bacteria</taxon>
        <taxon>Pseudomonadati</taxon>
        <taxon>Pseudomonadota</taxon>
        <taxon>Betaproteobacteria</taxon>
        <taxon>Burkholderiales</taxon>
        <taxon>Oxalobacteraceae</taxon>
        <taxon>Telluria group</taxon>
        <taxon>Duganella</taxon>
    </lineage>
</organism>
<comment type="catalytic activity">
    <reaction evidence="1 10">
        <text>N-(5-phospho-beta-D-ribosyl)anthranilate = 1-(2-carboxyphenylamino)-1-deoxy-D-ribulose 5-phosphate</text>
        <dbReference type="Rhea" id="RHEA:21540"/>
        <dbReference type="ChEBI" id="CHEBI:18277"/>
        <dbReference type="ChEBI" id="CHEBI:58613"/>
        <dbReference type="EC" id="5.3.1.24"/>
    </reaction>
</comment>
<dbReference type="EC" id="5.3.1.24" evidence="4 10"/>
<evidence type="ECO:0000313" key="12">
    <source>
        <dbReference type="EMBL" id="MRW87779.1"/>
    </source>
</evidence>
<keyword evidence="9 10" id="KW-0413">Isomerase</keyword>
<dbReference type="AlphaFoldDB" id="A0A844DH29"/>
<name>A0A844DH29_9BURK</name>
<evidence type="ECO:0000256" key="1">
    <source>
        <dbReference type="ARBA" id="ARBA00001164"/>
    </source>
</evidence>
<evidence type="ECO:0000259" key="11">
    <source>
        <dbReference type="Pfam" id="PF00697"/>
    </source>
</evidence>
<dbReference type="NCBIfam" id="NF002298">
    <property type="entry name" value="PRK01222.1-4"/>
    <property type="match status" value="1"/>
</dbReference>
<keyword evidence="13" id="KW-1185">Reference proteome</keyword>
<dbReference type="InterPro" id="IPR044643">
    <property type="entry name" value="TrpF_fam"/>
</dbReference>
<dbReference type="PANTHER" id="PTHR42894:SF1">
    <property type="entry name" value="N-(5'-PHOSPHORIBOSYL)ANTHRANILATE ISOMERASE"/>
    <property type="match status" value="1"/>
</dbReference>
<keyword evidence="8 10" id="KW-0057">Aromatic amino acid biosynthesis</keyword>
<comment type="caution">
    <text evidence="12">The sequence shown here is derived from an EMBL/GenBank/DDBJ whole genome shotgun (WGS) entry which is preliminary data.</text>
</comment>
<dbReference type="EMBL" id="WKJL01000033">
    <property type="protein sequence ID" value="MRW87779.1"/>
    <property type="molecule type" value="Genomic_DNA"/>
</dbReference>
<evidence type="ECO:0000256" key="9">
    <source>
        <dbReference type="ARBA" id="ARBA00023235"/>
    </source>
</evidence>
<dbReference type="CDD" id="cd00405">
    <property type="entry name" value="PRAI"/>
    <property type="match status" value="1"/>
</dbReference>
<dbReference type="HAMAP" id="MF_00135">
    <property type="entry name" value="PRAI"/>
    <property type="match status" value="1"/>
</dbReference>
<evidence type="ECO:0000256" key="5">
    <source>
        <dbReference type="ARBA" id="ARBA00022272"/>
    </source>
</evidence>
<keyword evidence="7 10" id="KW-0822">Tryptophan biosynthesis</keyword>
<evidence type="ECO:0000256" key="4">
    <source>
        <dbReference type="ARBA" id="ARBA00012572"/>
    </source>
</evidence>
<dbReference type="FunFam" id="3.20.20.70:FF:000075">
    <property type="entry name" value="Tryptophan biosynthesis protein TRP1"/>
    <property type="match status" value="1"/>
</dbReference>
<evidence type="ECO:0000313" key="13">
    <source>
        <dbReference type="Proteomes" id="UP000439986"/>
    </source>
</evidence>
<dbReference type="GO" id="GO:0004640">
    <property type="term" value="F:phosphoribosylanthranilate isomerase activity"/>
    <property type="evidence" value="ECO:0007669"/>
    <property type="project" value="UniProtKB-UniRule"/>
</dbReference>
<feature type="domain" description="N-(5'phosphoribosyl) anthranilate isomerase (PRAI)" evidence="11">
    <location>
        <begin position="7"/>
        <end position="212"/>
    </location>
</feature>
<evidence type="ECO:0000256" key="2">
    <source>
        <dbReference type="ARBA" id="ARBA00004664"/>
    </source>
</evidence>
<accession>A0A844DH29</accession>
<dbReference type="PANTHER" id="PTHR42894">
    <property type="entry name" value="N-(5'-PHOSPHORIBOSYL)ANTHRANILATE ISOMERASE"/>
    <property type="match status" value="1"/>
</dbReference>
<dbReference type="Pfam" id="PF00697">
    <property type="entry name" value="PRAI"/>
    <property type="match status" value="1"/>
</dbReference>
<dbReference type="InterPro" id="IPR001240">
    <property type="entry name" value="PRAI_dom"/>
</dbReference>
<dbReference type="Proteomes" id="UP000439986">
    <property type="component" value="Unassembled WGS sequence"/>
</dbReference>
<evidence type="ECO:0000256" key="8">
    <source>
        <dbReference type="ARBA" id="ARBA00023141"/>
    </source>
</evidence>
<dbReference type="UniPathway" id="UPA00035">
    <property type="reaction ID" value="UER00042"/>
</dbReference>
<sequence length="239" mass="25627">MSMRTRIKICGLTREEDVQAVVASGADAIGFVFYPKSPRYVTPERAAELIRTVPPFITTVGLFVNATPEEVAAVVRIAPVSLIQLHGDETINEAAAIAAAANRQFLKVFRVKPDTAPDELLEYEQANRAASPLFTRLLLDTYVDAYGGAGKGFDWSLIPKDLAPRVVLSGGLSVHNATDAVVGVRPYAVDISSGVEAAKGIKDARKIADFVAAVRAGDTTIEREHIHETSVSRQGLPTS</sequence>
<evidence type="ECO:0000256" key="3">
    <source>
        <dbReference type="ARBA" id="ARBA00007571"/>
    </source>
</evidence>
<keyword evidence="6 10" id="KW-0028">Amino-acid biosynthesis</keyword>
<dbReference type="InterPro" id="IPR013785">
    <property type="entry name" value="Aldolase_TIM"/>
</dbReference>
<proteinExistence type="inferred from homology"/>
<dbReference type="InterPro" id="IPR011060">
    <property type="entry name" value="RibuloseP-bd_barrel"/>
</dbReference>
<dbReference type="GO" id="GO:0000162">
    <property type="term" value="P:L-tryptophan biosynthetic process"/>
    <property type="evidence" value="ECO:0007669"/>
    <property type="project" value="UniProtKB-UniRule"/>
</dbReference>
<evidence type="ECO:0000256" key="10">
    <source>
        <dbReference type="HAMAP-Rule" id="MF_00135"/>
    </source>
</evidence>
<reference evidence="12 13" key="1">
    <citation type="submission" date="2019-11" db="EMBL/GenBank/DDBJ databases">
        <title>Novel species isolated from a subtropical stream in China.</title>
        <authorList>
            <person name="Lu H."/>
        </authorList>
    </citation>
    <scope>NUCLEOTIDE SEQUENCE [LARGE SCALE GENOMIC DNA]</scope>
    <source>
        <strain evidence="12 13">FT26W</strain>
    </source>
</reference>
<comment type="pathway">
    <text evidence="2 10">Amino-acid biosynthesis; L-tryptophan biosynthesis; L-tryptophan from chorismate: step 3/5.</text>
</comment>
<dbReference type="RefSeq" id="WP_154361012.1">
    <property type="nucleotide sequence ID" value="NZ_WKJL01000033.1"/>
</dbReference>
<evidence type="ECO:0000256" key="6">
    <source>
        <dbReference type="ARBA" id="ARBA00022605"/>
    </source>
</evidence>
<protein>
    <recommendedName>
        <fullName evidence="5 10">N-(5'-phosphoribosyl)anthranilate isomerase</fullName>
        <shortName evidence="10">PRAI</shortName>
        <ecNumber evidence="4 10">5.3.1.24</ecNumber>
    </recommendedName>
</protein>
<dbReference type="SUPFAM" id="SSF51366">
    <property type="entry name" value="Ribulose-phoshate binding barrel"/>
    <property type="match status" value="1"/>
</dbReference>
<comment type="similarity">
    <text evidence="3 10">Belongs to the TrpF family.</text>
</comment>
<evidence type="ECO:0000256" key="7">
    <source>
        <dbReference type="ARBA" id="ARBA00022822"/>
    </source>
</evidence>